<comment type="caution">
    <text evidence="11">The sequence shown here is derived from an EMBL/GenBank/DDBJ whole genome shotgun (WGS) entry which is preliminary data.</text>
</comment>
<organism evidence="11 12">
    <name type="scientific">Rhodanobacter ginsengisoli</name>
    <dbReference type="NCBI Taxonomy" id="418646"/>
    <lineage>
        <taxon>Bacteria</taxon>
        <taxon>Pseudomonadati</taxon>
        <taxon>Pseudomonadota</taxon>
        <taxon>Gammaproteobacteria</taxon>
        <taxon>Lysobacterales</taxon>
        <taxon>Rhodanobacteraceae</taxon>
        <taxon>Rhodanobacter</taxon>
    </lineage>
</organism>
<evidence type="ECO:0000259" key="10">
    <source>
        <dbReference type="PROSITE" id="PS51123"/>
    </source>
</evidence>
<dbReference type="InterPro" id="IPR036737">
    <property type="entry name" value="OmpA-like_sf"/>
</dbReference>
<dbReference type="PROSITE" id="PS51123">
    <property type="entry name" value="OMPA_2"/>
    <property type="match status" value="1"/>
</dbReference>
<evidence type="ECO:0000256" key="7">
    <source>
        <dbReference type="PROSITE-ProRule" id="PRU00473"/>
    </source>
</evidence>
<dbReference type="Proteomes" id="UP001596114">
    <property type="component" value="Unassembled WGS sequence"/>
</dbReference>
<dbReference type="Pfam" id="PF00691">
    <property type="entry name" value="OmpA"/>
    <property type="match status" value="1"/>
</dbReference>
<feature type="compositionally biased region" description="Low complexity" evidence="8">
    <location>
        <begin position="299"/>
        <end position="310"/>
    </location>
</feature>
<dbReference type="InterPro" id="IPR006665">
    <property type="entry name" value="OmpA-like"/>
</dbReference>
<feature type="transmembrane region" description="Helical" evidence="9">
    <location>
        <begin position="22"/>
        <end position="42"/>
    </location>
</feature>
<evidence type="ECO:0000256" key="4">
    <source>
        <dbReference type="ARBA" id="ARBA00022692"/>
    </source>
</evidence>
<dbReference type="InterPro" id="IPR050330">
    <property type="entry name" value="Bact_OuterMem_StrucFunc"/>
</dbReference>
<reference evidence="12" key="1">
    <citation type="journal article" date="2019" name="Int. J. Syst. Evol. Microbiol.">
        <title>The Global Catalogue of Microorganisms (GCM) 10K type strain sequencing project: providing services to taxonomists for standard genome sequencing and annotation.</title>
        <authorList>
            <consortium name="The Broad Institute Genomics Platform"/>
            <consortium name="The Broad Institute Genome Sequencing Center for Infectious Disease"/>
            <person name="Wu L."/>
            <person name="Ma J."/>
        </authorList>
    </citation>
    <scope>NUCLEOTIDE SEQUENCE [LARGE SCALE GENOMIC DNA]</scope>
    <source>
        <strain evidence="12">CGMCC 1.16619</strain>
    </source>
</reference>
<dbReference type="NCBIfam" id="NF006541">
    <property type="entry name" value="PRK09038.1"/>
    <property type="match status" value="1"/>
</dbReference>
<accession>A0ABW0QIS9</accession>
<dbReference type="PANTHER" id="PTHR30329">
    <property type="entry name" value="STATOR ELEMENT OF FLAGELLAR MOTOR COMPLEX"/>
    <property type="match status" value="1"/>
</dbReference>
<dbReference type="CDD" id="cd07185">
    <property type="entry name" value="OmpA_C-like"/>
    <property type="match status" value="1"/>
</dbReference>
<dbReference type="Gene3D" id="3.30.1330.60">
    <property type="entry name" value="OmpA-like domain"/>
    <property type="match status" value="1"/>
</dbReference>
<keyword evidence="12" id="KW-1185">Reference proteome</keyword>
<dbReference type="InterPro" id="IPR025713">
    <property type="entry name" value="MotB-like_N_dom"/>
</dbReference>
<evidence type="ECO:0000313" key="11">
    <source>
        <dbReference type="EMBL" id="MFC5524821.1"/>
    </source>
</evidence>
<keyword evidence="11" id="KW-0966">Cell projection</keyword>
<evidence type="ECO:0000256" key="6">
    <source>
        <dbReference type="ARBA" id="ARBA00023136"/>
    </source>
</evidence>
<evidence type="ECO:0000256" key="8">
    <source>
        <dbReference type="SAM" id="MobiDB-lite"/>
    </source>
</evidence>
<dbReference type="EMBL" id="JBHSNF010000001">
    <property type="protein sequence ID" value="MFC5524821.1"/>
    <property type="molecule type" value="Genomic_DNA"/>
</dbReference>
<keyword evidence="11" id="KW-0282">Flagellum</keyword>
<comment type="similarity">
    <text evidence="2">Belongs to the MotB family.</text>
</comment>
<evidence type="ECO:0000256" key="5">
    <source>
        <dbReference type="ARBA" id="ARBA00022989"/>
    </source>
</evidence>
<protein>
    <submittedName>
        <fullName evidence="11">Flagellar motor protein MotD</fullName>
    </submittedName>
</protein>
<sequence>MRKKRHEEHLNHEAWAIPYADLMTLLLAFFVVMYAVSVVNTGKYRVMSESMMDAFNGHPALVVPVAAGKTGAIAPPTVPATNDASSSPIRLPIPLRGTPAAPAAEHAAKAVAAKPTTLARIEQQIQQALQPLIDRKLVLLRRTPDRLEIEIRTDILFSSGAAQLSAPASRVLVGVASILGPFPNALRVEGFTDNVPISTPVYPSNWELSAARAASVARLFAEHGVAPARLGIIGWGDVRPIADNATSDGRNQNRRVLVVVEGDHAPSERFRSAPDQLGMPTPNPVAAVVDSLPTVHVHAGASPSSRGAGALPTPPLIRDTAAPDPSPGVAAREPAAPAPTVLSARDTSVRSTSERRNP</sequence>
<keyword evidence="6 7" id="KW-0472">Membrane</keyword>
<evidence type="ECO:0000256" key="9">
    <source>
        <dbReference type="SAM" id="Phobius"/>
    </source>
</evidence>
<dbReference type="PANTHER" id="PTHR30329:SF20">
    <property type="entry name" value="EXPORTED PROTEIN"/>
    <property type="match status" value="1"/>
</dbReference>
<dbReference type="RefSeq" id="WP_377317360.1">
    <property type="nucleotide sequence ID" value="NZ_JBHSNF010000001.1"/>
</dbReference>
<feature type="domain" description="OmpA-like" evidence="10">
    <location>
        <begin position="144"/>
        <end position="264"/>
    </location>
</feature>
<keyword evidence="5 9" id="KW-1133">Transmembrane helix</keyword>
<evidence type="ECO:0000256" key="3">
    <source>
        <dbReference type="ARBA" id="ARBA00022475"/>
    </source>
</evidence>
<keyword evidence="11" id="KW-0969">Cilium</keyword>
<gene>
    <name evidence="11" type="primary">motD</name>
    <name evidence="11" type="ORF">ACFPPA_03605</name>
</gene>
<evidence type="ECO:0000256" key="2">
    <source>
        <dbReference type="ARBA" id="ARBA00008914"/>
    </source>
</evidence>
<name>A0ABW0QIS9_9GAMM</name>
<dbReference type="SUPFAM" id="SSF103088">
    <property type="entry name" value="OmpA-like"/>
    <property type="match status" value="1"/>
</dbReference>
<feature type="region of interest" description="Disordered" evidence="8">
    <location>
        <begin position="298"/>
        <end position="358"/>
    </location>
</feature>
<evidence type="ECO:0000256" key="1">
    <source>
        <dbReference type="ARBA" id="ARBA00004162"/>
    </source>
</evidence>
<comment type="subcellular location">
    <subcellularLocation>
        <location evidence="1">Cell membrane</location>
        <topology evidence="1">Single-pass membrane protein</topology>
    </subcellularLocation>
</comment>
<dbReference type="Pfam" id="PF13677">
    <property type="entry name" value="MotB_plug"/>
    <property type="match status" value="1"/>
</dbReference>
<keyword evidence="4 9" id="KW-0812">Transmembrane</keyword>
<keyword evidence="3" id="KW-1003">Cell membrane</keyword>
<proteinExistence type="inferred from homology"/>
<evidence type="ECO:0000313" key="12">
    <source>
        <dbReference type="Proteomes" id="UP001596114"/>
    </source>
</evidence>